<dbReference type="Proteomes" id="UP000199180">
    <property type="component" value="Unassembled WGS sequence"/>
</dbReference>
<keyword evidence="5" id="KW-1185">Reference proteome</keyword>
<dbReference type="STRING" id="364199.SAMN04489858_11368"/>
<dbReference type="CDD" id="cd07043">
    <property type="entry name" value="STAS_anti-anti-sigma_factors"/>
    <property type="match status" value="1"/>
</dbReference>
<feature type="domain" description="STAS" evidence="3">
    <location>
        <begin position="22"/>
        <end position="111"/>
    </location>
</feature>
<dbReference type="PANTHER" id="PTHR33495">
    <property type="entry name" value="ANTI-SIGMA FACTOR ANTAGONIST TM_1081-RELATED-RELATED"/>
    <property type="match status" value="1"/>
</dbReference>
<dbReference type="NCBIfam" id="TIGR00377">
    <property type="entry name" value="ant_ant_sig"/>
    <property type="match status" value="1"/>
</dbReference>
<name>A0A1I0HYU8_9RHOB</name>
<protein>
    <recommendedName>
        <fullName evidence="2">Anti-sigma factor antagonist</fullName>
    </recommendedName>
</protein>
<evidence type="ECO:0000259" key="3">
    <source>
        <dbReference type="PROSITE" id="PS50801"/>
    </source>
</evidence>
<dbReference type="AlphaFoldDB" id="A0A1I0HYU8"/>
<dbReference type="PROSITE" id="PS50801">
    <property type="entry name" value="STAS"/>
    <property type="match status" value="1"/>
</dbReference>
<dbReference type="PANTHER" id="PTHR33495:SF2">
    <property type="entry name" value="ANTI-SIGMA FACTOR ANTAGONIST TM_1081-RELATED"/>
    <property type="match status" value="1"/>
</dbReference>
<dbReference type="EMBL" id="FOHO01000013">
    <property type="protein sequence ID" value="SET89508.1"/>
    <property type="molecule type" value="Genomic_DNA"/>
</dbReference>
<sequence length="115" mass="12260">MIKALSGQEGGICVVEPNTERLTAANATAFRDEVIGLITKGEDRLLIDLEQVSFVDSSGIGAMVGVLKRVGNRGEVAICGLSGGVEKMFNITHMSRVFAIHKNRATALAAMQDRD</sequence>
<comment type="similarity">
    <text evidence="1 2">Belongs to the anti-sigma-factor antagonist family.</text>
</comment>
<evidence type="ECO:0000256" key="2">
    <source>
        <dbReference type="RuleBase" id="RU003749"/>
    </source>
</evidence>
<reference evidence="4 5" key="1">
    <citation type="submission" date="2016-10" db="EMBL/GenBank/DDBJ databases">
        <authorList>
            <person name="de Groot N.N."/>
        </authorList>
    </citation>
    <scope>NUCLEOTIDE SEQUENCE [LARGE SCALE GENOMIC DNA]</scope>
    <source>
        <strain evidence="4 5">DSM 17862</strain>
    </source>
</reference>
<accession>A0A1I0HYU8</accession>
<dbReference type="InterPro" id="IPR003658">
    <property type="entry name" value="Anti-sigma_ant"/>
</dbReference>
<dbReference type="RefSeq" id="WP_090736833.1">
    <property type="nucleotide sequence ID" value="NZ_FOHO01000013.1"/>
</dbReference>
<dbReference type="GO" id="GO:0043856">
    <property type="term" value="F:anti-sigma factor antagonist activity"/>
    <property type="evidence" value="ECO:0007669"/>
    <property type="project" value="InterPro"/>
</dbReference>
<dbReference type="InterPro" id="IPR002645">
    <property type="entry name" value="STAS_dom"/>
</dbReference>
<dbReference type="SUPFAM" id="SSF52091">
    <property type="entry name" value="SpoIIaa-like"/>
    <property type="match status" value="1"/>
</dbReference>
<evidence type="ECO:0000313" key="5">
    <source>
        <dbReference type="Proteomes" id="UP000199180"/>
    </source>
</evidence>
<evidence type="ECO:0000313" key="4">
    <source>
        <dbReference type="EMBL" id="SET89508.1"/>
    </source>
</evidence>
<proteinExistence type="inferred from homology"/>
<dbReference type="InterPro" id="IPR036513">
    <property type="entry name" value="STAS_dom_sf"/>
</dbReference>
<dbReference type="Gene3D" id="3.30.750.24">
    <property type="entry name" value="STAS domain"/>
    <property type="match status" value="1"/>
</dbReference>
<dbReference type="OrthoDB" id="9796076at2"/>
<dbReference type="Pfam" id="PF01740">
    <property type="entry name" value="STAS"/>
    <property type="match status" value="1"/>
</dbReference>
<gene>
    <name evidence="4" type="ORF">SAMN04489858_11368</name>
</gene>
<organism evidence="4 5">
    <name type="scientific">Paracoccus homiensis</name>
    <dbReference type="NCBI Taxonomy" id="364199"/>
    <lineage>
        <taxon>Bacteria</taxon>
        <taxon>Pseudomonadati</taxon>
        <taxon>Pseudomonadota</taxon>
        <taxon>Alphaproteobacteria</taxon>
        <taxon>Rhodobacterales</taxon>
        <taxon>Paracoccaceae</taxon>
        <taxon>Paracoccus</taxon>
    </lineage>
</organism>
<evidence type="ECO:0000256" key="1">
    <source>
        <dbReference type="ARBA" id="ARBA00009013"/>
    </source>
</evidence>